<dbReference type="RefSeq" id="WP_180137256.1">
    <property type="nucleotide sequence ID" value="NZ_CAADHO010000001.1"/>
</dbReference>
<proteinExistence type="predicted"/>
<dbReference type="EMBL" id="CAADHO010000001">
    <property type="protein sequence ID" value="VFQ43064.1"/>
    <property type="molecule type" value="Genomic_DNA"/>
</dbReference>
<dbReference type="Pfam" id="PF05120">
    <property type="entry name" value="GvpG"/>
    <property type="match status" value="1"/>
</dbReference>
<keyword evidence="2" id="KW-1185">Reference proteome</keyword>
<protein>
    <submittedName>
        <fullName evidence="1">Gas vesicle protein gvpg</fullName>
    </submittedName>
</protein>
<dbReference type="Proteomes" id="UP000507962">
    <property type="component" value="Unassembled WGS sequence"/>
</dbReference>
<dbReference type="AlphaFoldDB" id="A0A4U8YII5"/>
<name>A0A4U8YII5_9BACT</name>
<accession>A0A4U8YII5</accession>
<gene>
    <name evidence="1" type="ORF">MSL71_6910</name>
</gene>
<dbReference type="InterPro" id="IPR007804">
    <property type="entry name" value="GvpG"/>
</dbReference>
<reference evidence="1 2" key="1">
    <citation type="submission" date="2019-03" db="EMBL/GenBank/DDBJ databases">
        <authorList>
            <person name="Nijsse B."/>
        </authorList>
    </citation>
    <scope>NUCLEOTIDE SEQUENCE [LARGE SCALE GENOMIC DNA]</scope>
    <source>
        <strain evidence="1">Desulfoluna butyratoxydans MSL71</strain>
    </source>
</reference>
<sequence>MVLILDDILLAPVKMTVWVAGKLRDTALQEMTDEAGIHEELLHLQMQFEMEEIDEAEFDRKEQALMDRLDRARRLKKEMDEG</sequence>
<evidence type="ECO:0000313" key="2">
    <source>
        <dbReference type="Proteomes" id="UP000507962"/>
    </source>
</evidence>
<organism evidence="1 2">
    <name type="scientific">Desulfoluna butyratoxydans</name>
    <dbReference type="NCBI Taxonomy" id="231438"/>
    <lineage>
        <taxon>Bacteria</taxon>
        <taxon>Pseudomonadati</taxon>
        <taxon>Thermodesulfobacteriota</taxon>
        <taxon>Desulfobacteria</taxon>
        <taxon>Desulfobacterales</taxon>
        <taxon>Desulfolunaceae</taxon>
        <taxon>Desulfoluna</taxon>
    </lineage>
</organism>
<evidence type="ECO:0000313" key="1">
    <source>
        <dbReference type="EMBL" id="VFQ43064.1"/>
    </source>
</evidence>